<dbReference type="GO" id="GO:0016757">
    <property type="term" value="F:glycosyltransferase activity"/>
    <property type="evidence" value="ECO:0007669"/>
    <property type="project" value="InterPro"/>
</dbReference>
<accession>A0AA96WLZ8</accession>
<dbReference type="Gene3D" id="3.40.50.2000">
    <property type="entry name" value="Glycogen Phosphorylase B"/>
    <property type="match status" value="2"/>
</dbReference>
<dbReference type="SUPFAM" id="SSF53756">
    <property type="entry name" value="UDP-Glycosyltransferase/glycogen phosphorylase"/>
    <property type="match status" value="1"/>
</dbReference>
<dbReference type="InterPro" id="IPR001296">
    <property type="entry name" value="Glyco_trans_1"/>
</dbReference>
<dbReference type="CDD" id="cd03801">
    <property type="entry name" value="GT4_PimA-like"/>
    <property type="match status" value="1"/>
</dbReference>
<sequence length="401" mass="44537">MRILFVHNYYQVAGGEDQILQAEADLLELHGHQVYRYTVHNDGIKTTSPLVLAGKTVWNQKTYRSLRSLIREQEIQVVHCHNTFPLISPSAYYAAQAEQVPVVQTCHNYRLLCPNALFLREGRVCEACLTQFVPWSGVKHACYRGSRAASGAVAAMLTLHRSLGTWTNKVDAYIALTDFARQKLVQGGLPADKIIVKPNFVHPDPGIGSGQGRYALYAGRLSQEKGIATLLEAWRHLGDKIPLKIVGDGPLSSLVSEAAQQIPGIMWLGHQPLEQVYRLLQAAAFLVFPSEWYEGQPRILLEAFATGTPVVASNLGSMSSLITPHQTGLHFQPGDIKDLVVQVEWLLNNSDRLSQMRQIARKEFETTYTAAANYDQLINIYAKVRDNRLPTKTGLVVGSTP</sequence>
<dbReference type="RefSeq" id="WP_316436083.1">
    <property type="nucleotide sequence ID" value="NZ_CP053587.1"/>
</dbReference>
<dbReference type="PANTHER" id="PTHR45947">
    <property type="entry name" value="SULFOQUINOVOSYL TRANSFERASE SQD2"/>
    <property type="match status" value="1"/>
</dbReference>
<name>A0AA96WLZ8_9CYAN</name>
<feature type="domain" description="Glycosyl transferase family 1" evidence="1">
    <location>
        <begin position="212"/>
        <end position="362"/>
    </location>
</feature>
<proteinExistence type="predicted"/>
<reference evidence="3" key="1">
    <citation type="submission" date="2020-05" db="EMBL/GenBank/DDBJ databases">
        <authorList>
            <person name="Zhu T."/>
            <person name="Keshari N."/>
            <person name="Lu X."/>
        </authorList>
    </citation>
    <scope>NUCLEOTIDE SEQUENCE</scope>
    <source>
        <strain evidence="3">NK1-12</strain>
    </source>
</reference>
<protein>
    <submittedName>
        <fullName evidence="3">Glycosyltransferase family 4 protein</fullName>
    </submittedName>
</protein>
<dbReference type="Pfam" id="PF13439">
    <property type="entry name" value="Glyco_transf_4"/>
    <property type="match status" value="1"/>
</dbReference>
<organism evidence="3">
    <name type="scientific">Leptolyngbya sp. NK1-12</name>
    <dbReference type="NCBI Taxonomy" id="2547451"/>
    <lineage>
        <taxon>Bacteria</taxon>
        <taxon>Bacillati</taxon>
        <taxon>Cyanobacteriota</taxon>
        <taxon>Cyanophyceae</taxon>
        <taxon>Leptolyngbyales</taxon>
        <taxon>Leptolyngbyaceae</taxon>
        <taxon>Leptolyngbya group</taxon>
        <taxon>Leptolyngbya</taxon>
    </lineage>
</organism>
<dbReference type="InterPro" id="IPR028098">
    <property type="entry name" value="Glyco_trans_4-like_N"/>
</dbReference>
<evidence type="ECO:0000259" key="1">
    <source>
        <dbReference type="Pfam" id="PF00534"/>
    </source>
</evidence>
<evidence type="ECO:0000259" key="2">
    <source>
        <dbReference type="Pfam" id="PF13439"/>
    </source>
</evidence>
<evidence type="ECO:0000313" key="3">
    <source>
        <dbReference type="EMBL" id="WNZ27664.1"/>
    </source>
</evidence>
<dbReference type="EMBL" id="CP053587">
    <property type="protein sequence ID" value="WNZ27664.1"/>
    <property type="molecule type" value="Genomic_DNA"/>
</dbReference>
<feature type="domain" description="Glycosyltransferase subfamily 4-like N-terminal" evidence="2">
    <location>
        <begin position="30"/>
        <end position="204"/>
    </location>
</feature>
<dbReference type="PANTHER" id="PTHR45947:SF13">
    <property type="entry name" value="TRANSFERASE"/>
    <property type="match status" value="1"/>
</dbReference>
<dbReference type="InterPro" id="IPR050194">
    <property type="entry name" value="Glycosyltransferase_grp1"/>
</dbReference>
<dbReference type="Pfam" id="PF00534">
    <property type="entry name" value="Glycos_transf_1"/>
    <property type="match status" value="1"/>
</dbReference>
<dbReference type="AlphaFoldDB" id="A0AA96WLZ8"/>
<gene>
    <name evidence="3" type="ORF">HJG54_32975</name>
</gene>